<feature type="compositionally biased region" description="Basic and acidic residues" evidence="1">
    <location>
        <begin position="118"/>
        <end position="141"/>
    </location>
</feature>
<accession>A0A0B7BAR0</accession>
<evidence type="ECO:0000313" key="2">
    <source>
        <dbReference type="EMBL" id="CEK90113.1"/>
    </source>
</evidence>
<feature type="compositionally biased region" description="Low complexity" evidence="1">
    <location>
        <begin position="265"/>
        <end position="277"/>
    </location>
</feature>
<feature type="compositionally biased region" description="Basic residues" evidence="1">
    <location>
        <begin position="142"/>
        <end position="153"/>
    </location>
</feature>
<reference evidence="2" key="1">
    <citation type="submission" date="2014-12" db="EMBL/GenBank/DDBJ databases">
        <title>Insight into the proteome of Arion vulgaris.</title>
        <authorList>
            <person name="Aradska J."/>
            <person name="Bulat T."/>
            <person name="Smidak R."/>
            <person name="Sarate P."/>
            <person name="Gangsoo J."/>
            <person name="Sialana F."/>
            <person name="Bilban M."/>
            <person name="Lubec G."/>
        </authorList>
    </citation>
    <scope>NUCLEOTIDE SEQUENCE</scope>
    <source>
        <tissue evidence="2">Skin</tissue>
    </source>
</reference>
<name>A0A0B7BAR0_9EUPU</name>
<feature type="region of interest" description="Disordered" evidence="1">
    <location>
        <begin position="1"/>
        <end position="184"/>
    </location>
</feature>
<gene>
    <name evidence="2" type="primary">ORF174807</name>
</gene>
<sequence>MLQETAPVPLIFEYDNQSKPKVVVRKEKTKSPKDKKRKHRSPTPPSAYSLDRRSPSRPSPSRWTAHPGAWSGVRDRTPPWQRFPRDRAAPSRRSRSRSPHRKDEKKKKHRRLKSKSPSRKDRTKDRSRNSQEKPKVKSKDKEKKKKEKSRHKNRDQDARHAHGKSSRKNIIAEEVNNDFEILRKSPPDLMQIFSESKTAARNGRNCPDLKLESVHLSTVPSGSLHSVESDTRQLKSLAHSENTDDVPAPFSRLSSQCNSPATLASSVSRGSSPSRSSTDITAMDLMSKVRAMLKKSREMIHKEEGHSMDDT</sequence>
<protein>
    <submittedName>
        <fullName evidence="2">Uncharacterized protein</fullName>
    </submittedName>
</protein>
<evidence type="ECO:0000256" key="1">
    <source>
        <dbReference type="SAM" id="MobiDB-lite"/>
    </source>
</evidence>
<feature type="compositionally biased region" description="Basic residues" evidence="1">
    <location>
        <begin position="90"/>
        <end position="117"/>
    </location>
</feature>
<feature type="compositionally biased region" description="Basic and acidic residues" evidence="1">
    <location>
        <begin position="295"/>
        <end position="311"/>
    </location>
</feature>
<feature type="region of interest" description="Disordered" evidence="1">
    <location>
        <begin position="218"/>
        <end position="311"/>
    </location>
</feature>
<organism evidence="2">
    <name type="scientific">Arion vulgaris</name>
    <dbReference type="NCBI Taxonomy" id="1028688"/>
    <lineage>
        <taxon>Eukaryota</taxon>
        <taxon>Metazoa</taxon>
        <taxon>Spiralia</taxon>
        <taxon>Lophotrochozoa</taxon>
        <taxon>Mollusca</taxon>
        <taxon>Gastropoda</taxon>
        <taxon>Heterobranchia</taxon>
        <taxon>Euthyneura</taxon>
        <taxon>Panpulmonata</taxon>
        <taxon>Eupulmonata</taxon>
        <taxon>Stylommatophora</taxon>
        <taxon>Helicina</taxon>
        <taxon>Arionoidea</taxon>
        <taxon>Arionidae</taxon>
        <taxon>Arion</taxon>
    </lineage>
</organism>
<dbReference type="AlphaFoldDB" id="A0A0B7BAR0"/>
<feature type="compositionally biased region" description="Polar residues" evidence="1">
    <location>
        <begin position="252"/>
        <end position="264"/>
    </location>
</feature>
<proteinExistence type="predicted"/>
<feature type="compositionally biased region" description="Basic and acidic residues" evidence="1">
    <location>
        <begin position="73"/>
        <end position="89"/>
    </location>
</feature>
<dbReference type="EMBL" id="HACG01043248">
    <property type="protein sequence ID" value="CEK90113.1"/>
    <property type="molecule type" value="Transcribed_RNA"/>
</dbReference>